<dbReference type="InterPro" id="IPR036086">
    <property type="entry name" value="ParB/Sulfiredoxin_sf"/>
</dbReference>
<evidence type="ECO:0000313" key="2">
    <source>
        <dbReference type="EMBL" id="MBA2897665.1"/>
    </source>
</evidence>
<dbReference type="Proteomes" id="UP000530928">
    <property type="component" value="Unassembled WGS sequence"/>
</dbReference>
<dbReference type="RefSeq" id="WP_181616354.1">
    <property type="nucleotide sequence ID" value="NZ_BAABAM010000014.1"/>
</dbReference>
<comment type="caution">
    <text evidence="2">The sequence shown here is derived from an EMBL/GenBank/DDBJ whole genome shotgun (WGS) entry which is preliminary data.</text>
</comment>
<sequence length="177" mass="19363">MSGHLTTGEHAPGHPAREPVALSEGATTTKPGPGPVDSSEVEWFQILAWRWDITTAKQFAQGRVPRGRLDPAAWKGMLGLIAINIEHAARVDLSEPLIAAPVPNGGLLIIDGWHRLHKALNTGVTELFAVVLTAEEERACRIFGGEPHHDDEEEGEYGEHDEDDYDDEYEEGGRTDV</sequence>
<keyword evidence="3" id="KW-1185">Reference proteome</keyword>
<evidence type="ECO:0000256" key="1">
    <source>
        <dbReference type="SAM" id="MobiDB-lite"/>
    </source>
</evidence>
<name>A0A7W0CUZ8_9ACTN</name>
<organism evidence="2 3">
    <name type="scientific">Nonomuraea soli</name>
    <dbReference type="NCBI Taxonomy" id="1032476"/>
    <lineage>
        <taxon>Bacteria</taxon>
        <taxon>Bacillati</taxon>
        <taxon>Actinomycetota</taxon>
        <taxon>Actinomycetes</taxon>
        <taxon>Streptosporangiales</taxon>
        <taxon>Streptosporangiaceae</taxon>
        <taxon>Nonomuraea</taxon>
    </lineage>
</organism>
<feature type="region of interest" description="Disordered" evidence="1">
    <location>
        <begin position="143"/>
        <end position="177"/>
    </location>
</feature>
<dbReference type="SUPFAM" id="SSF110849">
    <property type="entry name" value="ParB/Sulfiredoxin"/>
    <property type="match status" value="1"/>
</dbReference>
<evidence type="ECO:0008006" key="4">
    <source>
        <dbReference type="Google" id="ProtNLM"/>
    </source>
</evidence>
<dbReference type="AlphaFoldDB" id="A0A7W0CUZ8"/>
<gene>
    <name evidence="2" type="ORF">HNR30_009067</name>
</gene>
<feature type="region of interest" description="Disordered" evidence="1">
    <location>
        <begin position="1"/>
        <end position="37"/>
    </location>
</feature>
<reference evidence="2 3" key="1">
    <citation type="submission" date="2020-07" db="EMBL/GenBank/DDBJ databases">
        <title>Genomic Encyclopedia of Type Strains, Phase IV (KMG-IV): sequencing the most valuable type-strain genomes for metagenomic binning, comparative biology and taxonomic classification.</title>
        <authorList>
            <person name="Goeker M."/>
        </authorList>
    </citation>
    <scope>NUCLEOTIDE SEQUENCE [LARGE SCALE GENOMIC DNA]</scope>
    <source>
        <strain evidence="2 3">DSM 45533</strain>
    </source>
</reference>
<proteinExistence type="predicted"/>
<dbReference type="EMBL" id="JACDUR010000012">
    <property type="protein sequence ID" value="MBA2897665.1"/>
    <property type="molecule type" value="Genomic_DNA"/>
</dbReference>
<evidence type="ECO:0000313" key="3">
    <source>
        <dbReference type="Proteomes" id="UP000530928"/>
    </source>
</evidence>
<protein>
    <recommendedName>
        <fullName evidence="4">ParB/Sulfiredoxin domain-containing protein</fullName>
    </recommendedName>
</protein>
<feature type="compositionally biased region" description="Acidic residues" evidence="1">
    <location>
        <begin position="151"/>
        <end position="170"/>
    </location>
</feature>
<accession>A0A7W0CUZ8</accession>